<dbReference type="Gene3D" id="3.30.70.3460">
    <property type="match status" value="2"/>
</dbReference>
<dbReference type="PANTHER" id="PTHR43413:SF1">
    <property type="entry name" value="SIROHEME DECARBOXYLASE NIRL SUBUNIT"/>
    <property type="match status" value="1"/>
</dbReference>
<feature type="domain" description="Siroheme decarboxylase AsnC-like ligand binding" evidence="6">
    <location>
        <begin position="227"/>
        <end position="314"/>
    </location>
</feature>
<dbReference type="InterPro" id="IPR040523">
    <property type="entry name" value="AsnC_trans_reg2"/>
</dbReference>
<dbReference type="RefSeq" id="WP_157706997.1">
    <property type="nucleotide sequence ID" value="NZ_CP034348.1"/>
</dbReference>
<evidence type="ECO:0000256" key="2">
    <source>
        <dbReference type="ARBA" id="ARBA00023444"/>
    </source>
</evidence>
<sequence length="326" mass="36106">MELDNLDWRLMNDWQRALPLVPHPFRIIGETLNTTEEDILLRLKSLLASGSISRVGATCRPNTLAASTLAAVAAPPERIEEVAAIITGIEGVNHSYQRENEWNIWFVATGPTRDFVDAALDEVARKTGLKVLDLRLVRPFNVDLGFALDGTSTMPPPVPVDETVPLEEGDRALMQALSEGMALVTRPFAALGEQLGRSEGDILDRVRALAQSGVLSRIGLIVRHRPLGWRSNAMCVFDVPADEIEEKGRALTQVQGVTLCYERRPAPGDWPYTLYCMIHGRSRSEALDVLSLARVRAQLTGYDYKVLFSTRCFKQTGALIDKTERA</sequence>
<dbReference type="PANTHER" id="PTHR43413">
    <property type="entry name" value="TRANSCRIPTIONAL REGULATOR, ASNC FAMILY"/>
    <property type="match status" value="1"/>
</dbReference>
<dbReference type="Proteomes" id="UP000428330">
    <property type="component" value="Chromosome"/>
</dbReference>
<comment type="similarity">
    <text evidence="3">Belongs to the Ahb/Nir family.</text>
</comment>
<dbReference type="InterPro" id="IPR050684">
    <property type="entry name" value="HTH-Siroheme_Decarb"/>
</dbReference>
<reference evidence="9" key="1">
    <citation type="submission" date="2018-12" db="EMBL/GenBank/DDBJ databases">
        <title>Complete genome sequence of Roseovarius sp. MME-070.</title>
        <authorList>
            <person name="Nam Y.-D."/>
            <person name="Kang J."/>
            <person name="Chung W.-H."/>
            <person name="Park Y.S."/>
        </authorList>
    </citation>
    <scope>NUCLEOTIDE SEQUENCE [LARGE SCALE GENOMIC DNA]</scope>
    <source>
        <strain evidence="9">MME-070</strain>
    </source>
</reference>
<dbReference type="OrthoDB" id="9806536at2"/>
<dbReference type="EMBL" id="CP034348">
    <property type="protein sequence ID" value="QGX98365.1"/>
    <property type="molecule type" value="Genomic_DNA"/>
</dbReference>
<evidence type="ECO:0000313" key="8">
    <source>
        <dbReference type="EMBL" id="QGX98365.1"/>
    </source>
</evidence>
<accession>A0A6I6INV8</accession>
<evidence type="ECO:0000256" key="5">
    <source>
        <dbReference type="ARBA" id="ARBA00048470"/>
    </source>
</evidence>
<comment type="pathway">
    <text evidence="2">Porphyrin-containing compound metabolism.</text>
</comment>
<dbReference type="EC" id="4.1.1.111" evidence="4"/>
<evidence type="ECO:0000256" key="1">
    <source>
        <dbReference type="ARBA" id="ARBA00023239"/>
    </source>
</evidence>
<comment type="catalytic activity">
    <reaction evidence="5">
        <text>siroheme + 2 H(+) = 12,18-didecarboxysiroheme + 2 CO2</text>
        <dbReference type="Rhea" id="RHEA:19093"/>
        <dbReference type="ChEBI" id="CHEBI:15378"/>
        <dbReference type="ChEBI" id="CHEBI:16526"/>
        <dbReference type="ChEBI" id="CHEBI:60052"/>
        <dbReference type="ChEBI" id="CHEBI:140497"/>
        <dbReference type="EC" id="4.1.1.111"/>
    </reaction>
</comment>
<dbReference type="Pfam" id="PF17805">
    <property type="entry name" value="AsnC_trans_reg2"/>
    <property type="match status" value="2"/>
</dbReference>
<evidence type="ECO:0000259" key="6">
    <source>
        <dbReference type="Pfam" id="PF17805"/>
    </source>
</evidence>
<dbReference type="AlphaFoldDB" id="A0A6I6INV8"/>
<feature type="domain" description="Siroheme decarboxylase AsnC-like ligand binding" evidence="6">
    <location>
        <begin position="66"/>
        <end position="135"/>
    </location>
</feature>
<proteinExistence type="inferred from homology"/>
<name>A0A6I6INV8_9RHOB</name>
<dbReference type="InterPro" id="IPR053953">
    <property type="entry name" value="NirdL-like_HTH"/>
</dbReference>
<protein>
    <recommendedName>
        <fullName evidence="4">siroheme decarboxylase</fullName>
        <ecNumber evidence="4">4.1.1.111</ecNumber>
    </recommendedName>
</protein>
<feature type="domain" description="Siroheme decarboxylase NirL-like HTH" evidence="7">
    <location>
        <begin position="9"/>
        <end position="52"/>
    </location>
</feature>
<feature type="domain" description="Siroheme decarboxylase NirL-like HTH" evidence="7">
    <location>
        <begin position="170"/>
        <end position="215"/>
    </location>
</feature>
<organism evidence="8 9">
    <name type="scientific">Roseovarius faecimaris</name>
    <dbReference type="NCBI Taxonomy" id="2494550"/>
    <lineage>
        <taxon>Bacteria</taxon>
        <taxon>Pseudomonadati</taxon>
        <taxon>Pseudomonadota</taxon>
        <taxon>Alphaproteobacteria</taxon>
        <taxon>Rhodobacterales</taxon>
        <taxon>Roseobacteraceae</taxon>
        <taxon>Roseovarius</taxon>
    </lineage>
</organism>
<keyword evidence="9" id="KW-1185">Reference proteome</keyword>
<dbReference type="KEGG" id="rom:EI983_08765"/>
<dbReference type="GO" id="GO:0016829">
    <property type="term" value="F:lyase activity"/>
    <property type="evidence" value="ECO:0007669"/>
    <property type="project" value="UniProtKB-KW"/>
</dbReference>
<gene>
    <name evidence="8" type="ORF">EI983_08765</name>
</gene>
<dbReference type="Pfam" id="PF22451">
    <property type="entry name" value="NirdL-like_HTH"/>
    <property type="match status" value="2"/>
</dbReference>
<evidence type="ECO:0000259" key="7">
    <source>
        <dbReference type="Pfam" id="PF22451"/>
    </source>
</evidence>
<evidence type="ECO:0000256" key="3">
    <source>
        <dbReference type="ARBA" id="ARBA00023457"/>
    </source>
</evidence>
<keyword evidence="1" id="KW-0456">Lyase</keyword>
<evidence type="ECO:0000256" key="4">
    <source>
        <dbReference type="ARBA" id="ARBA00023471"/>
    </source>
</evidence>
<evidence type="ECO:0000313" key="9">
    <source>
        <dbReference type="Proteomes" id="UP000428330"/>
    </source>
</evidence>